<feature type="domain" description="CR-type" evidence="13">
    <location>
        <begin position="152"/>
        <end position="234"/>
    </location>
</feature>
<evidence type="ECO:0000313" key="14">
    <source>
        <dbReference type="EMBL" id="MFD2533110.1"/>
    </source>
</evidence>
<reference evidence="15" key="1">
    <citation type="journal article" date="2019" name="Int. J. Syst. Evol. Microbiol.">
        <title>The Global Catalogue of Microorganisms (GCM) 10K type strain sequencing project: providing services to taxonomists for standard genome sequencing and annotation.</title>
        <authorList>
            <consortium name="The Broad Institute Genomics Platform"/>
            <consortium name="The Broad Institute Genome Sequencing Center for Infectious Disease"/>
            <person name="Wu L."/>
            <person name="Ma J."/>
        </authorList>
    </citation>
    <scope>NUCLEOTIDE SEQUENCE [LARGE SCALE GENOMIC DNA]</scope>
    <source>
        <strain evidence="15">KCTC 52042</strain>
    </source>
</reference>
<dbReference type="SMART" id="SM00271">
    <property type="entry name" value="DnaJ"/>
    <property type="match status" value="1"/>
</dbReference>
<keyword evidence="1 9" id="KW-0963">Cytoplasm</keyword>
<feature type="binding site" evidence="9">
    <location>
        <position position="208"/>
    </location>
    <ligand>
        <name>Zn(2+)</name>
        <dbReference type="ChEBI" id="CHEBI:29105"/>
        <label>2</label>
    </ligand>
</feature>
<dbReference type="InterPro" id="IPR002939">
    <property type="entry name" value="DnaJ_C"/>
</dbReference>
<dbReference type="Gene3D" id="2.10.230.10">
    <property type="entry name" value="Heat shock protein DnaJ, cysteine-rich domain"/>
    <property type="match status" value="1"/>
</dbReference>
<keyword evidence="8 9" id="KW-0143">Chaperone</keyword>
<dbReference type="Pfam" id="PF00226">
    <property type="entry name" value="DnaJ"/>
    <property type="match status" value="1"/>
</dbReference>
<protein>
    <recommendedName>
        <fullName evidence="9">Chaperone protein DnaJ</fullName>
    </recommendedName>
</protein>
<feature type="repeat" description="CXXCXGXG motif" evidence="9">
    <location>
        <begin position="208"/>
        <end position="215"/>
    </location>
</feature>
<feature type="binding site" evidence="9">
    <location>
        <position position="182"/>
    </location>
    <ligand>
        <name>Zn(2+)</name>
        <dbReference type="ChEBI" id="CHEBI:29105"/>
        <label>2</label>
    </ligand>
</feature>
<dbReference type="Gene3D" id="1.10.287.110">
    <property type="entry name" value="DnaJ domain"/>
    <property type="match status" value="1"/>
</dbReference>
<comment type="caution">
    <text evidence="14">The sequence shown here is derived from an EMBL/GenBank/DDBJ whole genome shotgun (WGS) entry which is preliminary data.</text>
</comment>
<dbReference type="InterPro" id="IPR036410">
    <property type="entry name" value="HSP_DnaJ_Cys-rich_dom_sf"/>
</dbReference>
<feature type="binding site" evidence="9">
    <location>
        <position position="222"/>
    </location>
    <ligand>
        <name>Zn(2+)</name>
        <dbReference type="ChEBI" id="CHEBI:29105"/>
        <label>1</label>
    </ligand>
</feature>
<evidence type="ECO:0000256" key="10">
    <source>
        <dbReference type="PROSITE-ProRule" id="PRU00546"/>
    </source>
</evidence>
<sequence length="396" mass="43319">MSTKRDYYEILGVDKSASEAEIKKAYRKKAMKFHPDRNKGDSDAEKKFKEASEAYEVLKDPQKKAQYDQFGHAGVNGQGGFGGGGAGVDFDNMGFEDIFSRFGDIFGSGFFGEEAFGGGGRRGRSRGRREPGQPGSDMKIRMPLTLEEIAFGADKKLKIKKQIKCDECSGTGAETNSDFETCSTCNGMGEVRQVTRTMLGQMVNVQACPTCSGEGRIIKNKCKKCSGEGRIKGEETIKVNIPSGVSNGNYITLRGQGNAGRRGGSAGSLIVLIEEKEHEHFDRDGNNIYYNLTLSIPDAVLGTEVQVPTLKGKAKLKIDPGTQPGKMLRMRGRGIKGLNNSGEGDQYVRLNIYVPEELTDKEKEAIQSFKSSENFDAKNADGSEKNFFSKMKDMFG</sequence>
<evidence type="ECO:0000256" key="9">
    <source>
        <dbReference type="HAMAP-Rule" id="MF_01152"/>
    </source>
</evidence>
<gene>
    <name evidence="9 14" type="primary">dnaJ</name>
    <name evidence="14" type="ORF">ACFSVN_11680</name>
</gene>
<dbReference type="InterPro" id="IPR012724">
    <property type="entry name" value="DnaJ"/>
</dbReference>
<dbReference type="PRINTS" id="PR00625">
    <property type="entry name" value="JDOMAIN"/>
</dbReference>
<accession>A0ABW5JMY2</accession>
<feature type="binding site" evidence="9">
    <location>
        <position position="211"/>
    </location>
    <ligand>
        <name>Zn(2+)</name>
        <dbReference type="ChEBI" id="CHEBI:29105"/>
        <label>2</label>
    </ligand>
</feature>
<keyword evidence="2 9" id="KW-0235">DNA replication</keyword>
<dbReference type="RefSeq" id="WP_390302816.1">
    <property type="nucleotide sequence ID" value="NZ_JBHULI010000025.1"/>
</dbReference>
<feature type="binding site" evidence="9">
    <location>
        <position position="168"/>
    </location>
    <ligand>
        <name>Zn(2+)</name>
        <dbReference type="ChEBI" id="CHEBI:29105"/>
        <label>1</label>
    </ligand>
</feature>
<feature type="zinc finger region" description="CR-type" evidence="10">
    <location>
        <begin position="152"/>
        <end position="234"/>
    </location>
</feature>
<feature type="repeat" description="CXXCXGXG motif" evidence="9">
    <location>
        <begin position="182"/>
        <end position="189"/>
    </location>
</feature>
<comment type="subcellular location">
    <subcellularLocation>
        <location evidence="9">Cytoplasm</location>
    </subcellularLocation>
</comment>
<evidence type="ECO:0000256" key="3">
    <source>
        <dbReference type="ARBA" id="ARBA00022723"/>
    </source>
</evidence>
<evidence type="ECO:0000256" key="11">
    <source>
        <dbReference type="SAM" id="MobiDB-lite"/>
    </source>
</evidence>
<dbReference type="CDD" id="cd06257">
    <property type="entry name" value="DnaJ"/>
    <property type="match status" value="1"/>
</dbReference>
<dbReference type="PROSITE" id="PS51188">
    <property type="entry name" value="ZF_CR"/>
    <property type="match status" value="1"/>
</dbReference>
<dbReference type="NCBIfam" id="NF008035">
    <property type="entry name" value="PRK10767.1"/>
    <property type="match status" value="1"/>
</dbReference>
<dbReference type="HAMAP" id="MF_01152">
    <property type="entry name" value="DnaJ"/>
    <property type="match status" value="1"/>
</dbReference>
<dbReference type="InterPro" id="IPR001305">
    <property type="entry name" value="HSP_DnaJ_Cys-rich_dom"/>
</dbReference>
<evidence type="ECO:0000313" key="15">
    <source>
        <dbReference type="Proteomes" id="UP001597460"/>
    </source>
</evidence>
<feature type="binding site" evidence="9">
    <location>
        <position position="185"/>
    </location>
    <ligand>
        <name>Zn(2+)</name>
        <dbReference type="ChEBI" id="CHEBI:29105"/>
        <label>2</label>
    </ligand>
</feature>
<evidence type="ECO:0000256" key="2">
    <source>
        <dbReference type="ARBA" id="ARBA00022705"/>
    </source>
</evidence>
<dbReference type="Proteomes" id="UP001597460">
    <property type="component" value="Unassembled WGS sequence"/>
</dbReference>
<keyword evidence="6 9" id="KW-0862">Zinc</keyword>
<evidence type="ECO:0000256" key="7">
    <source>
        <dbReference type="ARBA" id="ARBA00023016"/>
    </source>
</evidence>
<dbReference type="Pfam" id="PF00684">
    <property type="entry name" value="DnaJ_CXXCXGXG"/>
    <property type="match status" value="1"/>
</dbReference>
<feature type="repeat" description="CXXCXGXG motif" evidence="9">
    <location>
        <begin position="222"/>
        <end position="229"/>
    </location>
</feature>
<keyword evidence="14" id="KW-0560">Oxidoreductase</keyword>
<proteinExistence type="inferred from homology"/>
<dbReference type="PROSITE" id="PS50076">
    <property type="entry name" value="DNAJ_2"/>
    <property type="match status" value="1"/>
</dbReference>
<dbReference type="Pfam" id="PF01556">
    <property type="entry name" value="DnaJ_C"/>
    <property type="match status" value="1"/>
</dbReference>
<keyword evidence="5 9" id="KW-0863">Zinc-finger</keyword>
<dbReference type="InterPro" id="IPR001623">
    <property type="entry name" value="DnaJ_domain"/>
</dbReference>
<evidence type="ECO:0000256" key="8">
    <source>
        <dbReference type="ARBA" id="ARBA00023186"/>
    </source>
</evidence>
<dbReference type="InterPro" id="IPR008971">
    <property type="entry name" value="HSP40/DnaJ_pept-bd"/>
</dbReference>
<dbReference type="PANTHER" id="PTHR43096">
    <property type="entry name" value="DNAJ HOMOLOG 1, MITOCHONDRIAL-RELATED"/>
    <property type="match status" value="1"/>
</dbReference>
<evidence type="ECO:0000256" key="6">
    <source>
        <dbReference type="ARBA" id="ARBA00022833"/>
    </source>
</evidence>
<comment type="cofactor">
    <cofactor evidence="9">
        <name>Zn(2+)</name>
        <dbReference type="ChEBI" id="CHEBI:29105"/>
    </cofactor>
    <text evidence="9">Binds 2 Zn(2+) ions per monomer.</text>
</comment>
<dbReference type="PROSITE" id="PS00636">
    <property type="entry name" value="DNAJ_1"/>
    <property type="match status" value="1"/>
</dbReference>
<evidence type="ECO:0000256" key="4">
    <source>
        <dbReference type="ARBA" id="ARBA00022737"/>
    </source>
</evidence>
<keyword evidence="3 9" id="KW-0479">Metal-binding</keyword>
<evidence type="ECO:0000259" key="12">
    <source>
        <dbReference type="PROSITE" id="PS50076"/>
    </source>
</evidence>
<comment type="function">
    <text evidence="9">Participates actively in the response to hyperosmotic and heat shock by preventing the aggregation of stress-denatured proteins and by disaggregating proteins, also in an autonomous, DnaK-independent fashion. Unfolded proteins bind initially to DnaJ; upon interaction with the DnaJ-bound protein, DnaK hydrolyzes its bound ATP, resulting in the formation of a stable complex. GrpE releases ADP from DnaK; ATP binding to DnaK triggers the release of the substrate protein, thus completing the reaction cycle. Several rounds of ATP-dependent interactions between DnaJ, DnaK and GrpE are required for fully efficient folding. Also involved, together with DnaK and GrpE, in the DNA replication of plasmids through activation of initiation proteins.</text>
</comment>
<feature type="repeat" description="CXXCXGXG motif" evidence="9">
    <location>
        <begin position="165"/>
        <end position="172"/>
    </location>
</feature>
<feature type="binding site" evidence="9">
    <location>
        <position position="165"/>
    </location>
    <ligand>
        <name>Zn(2+)</name>
        <dbReference type="ChEBI" id="CHEBI:29105"/>
        <label>1</label>
    </ligand>
</feature>
<comment type="domain">
    <text evidence="9">The J domain is necessary and sufficient to stimulate DnaK ATPase activity. Zinc center 1 plays an important role in the autonomous, DnaK-independent chaperone activity of DnaJ. Zinc center 2 is essential for interaction with DnaK and for DnaJ activity.</text>
</comment>
<dbReference type="CDD" id="cd10719">
    <property type="entry name" value="DnaJ_zf"/>
    <property type="match status" value="1"/>
</dbReference>
<dbReference type="CDD" id="cd10747">
    <property type="entry name" value="DnaJ_C"/>
    <property type="match status" value="1"/>
</dbReference>
<dbReference type="GO" id="GO:0016491">
    <property type="term" value="F:oxidoreductase activity"/>
    <property type="evidence" value="ECO:0007669"/>
    <property type="project" value="UniProtKB-KW"/>
</dbReference>
<dbReference type="SUPFAM" id="SSF57938">
    <property type="entry name" value="DnaJ/Hsp40 cysteine-rich domain"/>
    <property type="match status" value="1"/>
</dbReference>
<comment type="subunit">
    <text evidence="9">Homodimer.</text>
</comment>
<keyword evidence="4 9" id="KW-0677">Repeat</keyword>
<dbReference type="SUPFAM" id="SSF46565">
    <property type="entry name" value="Chaperone J-domain"/>
    <property type="match status" value="1"/>
</dbReference>
<dbReference type="Gene3D" id="2.60.260.20">
    <property type="entry name" value="Urease metallochaperone UreE, N-terminal domain"/>
    <property type="match status" value="2"/>
</dbReference>
<evidence type="ECO:0000259" key="13">
    <source>
        <dbReference type="PROSITE" id="PS51188"/>
    </source>
</evidence>
<keyword evidence="15" id="KW-1185">Reference proteome</keyword>
<feature type="binding site" evidence="9">
    <location>
        <position position="225"/>
    </location>
    <ligand>
        <name>Zn(2+)</name>
        <dbReference type="ChEBI" id="CHEBI:29105"/>
        <label>1</label>
    </ligand>
</feature>
<organism evidence="14 15">
    <name type="scientific">Gracilimonas halophila</name>
    <dbReference type="NCBI Taxonomy" id="1834464"/>
    <lineage>
        <taxon>Bacteria</taxon>
        <taxon>Pseudomonadati</taxon>
        <taxon>Balneolota</taxon>
        <taxon>Balneolia</taxon>
        <taxon>Balneolales</taxon>
        <taxon>Balneolaceae</taxon>
        <taxon>Gracilimonas</taxon>
    </lineage>
</organism>
<dbReference type="InterPro" id="IPR018253">
    <property type="entry name" value="DnaJ_domain_CS"/>
</dbReference>
<feature type="domain" description="J" evidence="12">
    <location>
        <begin position="6"/>
        <end position="71"/>
    </location>
</feature>
<dbReference type="InterPro" id="IPR036869">
    <property type="entry name" value="J_dom_sf"/>
</dbReference>
<name>A0ABW5JMY2_9BACT</name>
<evidence type="ECO:0000256" key="5">
    <source>
        <dbReference type="ARBA" id="ARBA00022771"/>
    </source>
</evidence>
<dbReference type="PANTHER" id="PTHR43096:SF48">
    <property type="entry name" value="CHAPERONE PROTEIN DNAJ"/>
    <property type="match status" value="1"/>
</dbReference>
<comment type="similarity">
    <text evidence="9">Belongs to the DnaJ family.</text>
</comment>
<dbReference type="SUPFAM" id="SSF49493">
    <property type="entry name" value="HSP40/DnaJ peptide-binding domain"/>
    <property type="match status" value="2"/>
</dbReference>
<evidence type="ECO:0000256" key="1">
    <source>
        <dbReference type="ARBA" id="ARBA00022490"/>
    </source>
</evidence>
<feature type="region of interest" description="Disordered" evidence="11">
    <location>
        <begin position="116"/>
        <end position="138"/>
    </location>
</feature>
<dbReference type="NCBIfam" id="TIGR02349">
    <property type="entry name" value="DnaJ_bact"/>
    <property type="match status" value="1"/>
</dbReference>
<keyword evidence="7 9" id="KW-0346">Stress response</keyword>
<dbReference type="EMBL" id="JBHULI010000025">
    <property type="protein sequence ID" value="MFD2533110.1"/>
    <property type="molecule type" value="Genomic_DNA"/>
</dbReference>